<dbReference type="InterPro" id="IPR050709">
    <property type="entry name" value="Biotin_Carboxyl_Carrier/Decarb"/>
</dbReference>
<gene>
    <name evidence="3" type="ORF">S01H1_60531</name>
</gene>
<dbReference type="PANTHER" id="PTHR45266">
    <property type="entry name" value="OXALOACETATE DECARBOXYLASE ALPHA CHAIN"/>
    <property type="match status" value="1"/>
</dbReference>
<organism evidence="3">
    <name type="scientific">marine sediment metagenome</name>
    <dbReference type="NCBI Taxonomy" id="412755"/>
    <lineage>
        <taxon>unclassified sequences</taxon>
        <taxon>metagenomes</taxon>
        <taxon>ecological metagenomes</taxon>
    </lineage>
</organism>
<dbReference type="EMBL" id="BARS01039651">
    <property type="protein sequence ID" value="GAG21367.1"/>
    <property type="molecule type" value="Genomic_DNA"/>
</dbReference>
<dbReference type="SUPFAM" id="SSF51230">
    <property type="entry name" value="Single hybrid motif"/>
    <property type="match status" value="1"/>
</dbReference>
<feature type="non-terminal residue" evidence="3">
    <location>
        <position position="1"/>
    </location>
</feature>
<dbReference type="InterPro" id="IPR011053">
    <property type="entry name" value="Single_hybrid_motif"/>
</dbReference>
<reference evidence="3" key="1">
    <citation type="journal article" date="2014" name="Front. Microbiol.">
        <title>High frequency of phylogenetically diverse reductive dehalogenase-homologous genes in deep subseafloor sedimentary metagenomes.</title>
        <authorList>
            <person name="Kawai M."/>
            <person name="Futagami T."/>
            <person name="Toyoda A."/>
            <person name="Takaki Y."/>
            <person name="Nishi S."/>
            <person name="Hori S."/>
            <person name="Arai W."/>
            <person name="Tsubouchi T."/>
            <person name="Morono Y."/>
            <person name="Uchiyama I."/>
            <person name="Ito T."/>
            <person name="Fujiyama A."/>
            <person name="Inagaki F."/>
            <person name="Takami H."/>
        </authorList>
    </citation>
    <scope>NUCLEOTIDE SEQUENCE</scope>
    <source>
        <strain evidence="3">Expedition CK06-06</strain>
    </source>
</reference>
<evidence type="ECO:0000256" key="1">
    <source>
        <dbReference type="ARBA" id="ARBA00023267"/>
    </source>
</evidence>
<dbReference type="Pfam" id="PF00364">
    <property type="entry name" value="Biotin_lipoyl"/>
    <property type="match status" value="1"/>
</dbReference>
<feature type="domain" description="Lipoyl-binding" evidence="2">
    <location>
        <begin position="1"/>
        <end position="38"/>
    </location>
</feature>
<name>X0WDV9_9ZZZZ</name>
<dbReference type="Gene3D" id="2.40.50.100">
    <property type="match status" value="1"/>
</dbReference>
<dbReference type="CDD" id="cd06850">
    <property type="entry name" value="biotinyl_domain"/>
    <property type="match status" value="1"/>
</dbReference>
<comment type="caution">
    <text evidence="3">The sequence shown here is derived from an EMBL/GenBank/DDBJ whole genome shotgun (WGS) entry which is preliminary data.</text>
</comment>
<protein>
    <recommendedName>
        <fullName evidence="2">Lipoyl-binding domain-containing protein</fullName>
    </recommendedName>
</protein>
<dbReference type="AlphaFoldDB" id="X0WDV9"/>
<evidence type="ECO:0000313" key="3">
    <source>
        <dbReference type="EMBL" id="GAG21367.1"/>
    </source>
</evidence>
<keyword evidence="1" id="KW-0092">Biotin</keyword>
<dbReference type="PROSITE" id="PS50968">
    <property type="entry name" value="BIOTINYL_LIPOYL"/>
    <property type="match status" value="1"/>
</dbReference>
<evidence type="ECO:0000259" key="2">
    <source>
        <dbReference type="PROSITE" id="PS50968"/>
    </source>
</evidence>
<accession>X0WDV9</accession>
<dbReference type="InterPro" id="IPR000089">
    <property type="entry name" value="Biotin_lipoyl"/>
</dbReference>
<dbReference type="PANTHER" id="PTHR45266:SF3">
    <property type="entry name" value="OXALOACETATE DECARBOXYLASE ALPHA CHAIN"/>
    <property type="match status" value="1"/>
</dbReference>
<sequence>EAMKMENEIQAPKDGKVKSILVKEGDSVNEGDIMIELE</sequence>
<proteinExistence type="predicted"/>